<dbReference type="EMBL" id="JBEVYD010000003">
    <property type="protein sequence ID" value="KAL3234461.1"/>
    <property type="molecule type" value="Genomic_DNA"/>
</dbReference>
<dbReference type="EC" id="3.5.1.89" evidence="2"/>
<dbReference type="Proteomes" id="UP001623330">
    <property type="component" value="Unassembled WGS sequence"/>
</dbReference>
<name>A0ABR4NZ65_9SACH</name>
<gene>
    <name evidence="4" type="ORF">RNJ44_03223</name>
</gene>
<dbReference type="Gene3D" id="3.40.50.10320">
    <property type="entry name" value="LmbE-like"/>
    <property type="match status" value="1"/>
</dbReference>
<evidence type="ECO:0000313" key="4">
    <source>
        <dbReference type="EMBL" id="KAL3234461.1"/>
    </source>
</evidence>
<evidence type="ECO:0000313" key="5">
    <source>
        <dbReference type="Proteomes" id="UP001623330"/>
    </source>
</evidence>
<keyword evidence="3" id="KW-0472">Membrane</keyword>
<keyword evidence="3" id="KW-0812">Transmembrane</keyword>
<accession>A0ABR4NZ65</accession>
<keyword evidence="3" id="KW-1133">Transmembrane helix</keyword>
<protein>
    <recommendedName>
        <fullName evidence="2">N-acetylglucosaminylphosphatidylinositol deacetylase</fullName>
        <ecNumber evidence="2">3.5.1.89</ecNumber>
    </recommendedName>
</protein>
<comment type="caution">
    <text evidence="4">The sequence shown here is derived from an EMBL/GenBank/DDBJ whole genome shotgun (WGS) entry which is preliminary data.</text>
</comment>
<evidence type="ECO:0000256" key="3">
    <source>
        <dbReference type="SAM" id="Phobius"/>
    </source>
</evidence>
<keyword evidence="5" id="KW-1185">Reference proteome</keyword>
<dbReference type="PANTHER" id="PTHR12993">
    <property type="entry name" value="N-ACETYLGLUCOSAMINYL-PHOSPHATIDYLINOSITOL DE-N-ACETYLASE-RELATED"/>
    <property type="match status" value="1"/>
</dbReference>
<organism evidence="4 5">
    <name type="scientific">Nakaseomyces bracarensis</name>
    <dbReference type="NCBI Taxonomy" id="273131"/>
    <lineage>
        <taxon>Eukaryota</taxon>
        <taxon>Fungi</taxon>
        <taxon>Dikarya</taxon>
        <taxon>Ascomycota</taxon>
        <taxon>Saccharomycotina</taxon>
        <taxon>Saccharomycetes</taxon>
        <taxon>Saccharomycetales</taxon>
        <taxon>Saccharomycetaceae</taxon>
        <taxon>Nakaseomyces</taxon>
    </lineage>
</organism>
<dbReference type="InterPro" id="IPR003737">
    <property type="entry name" value="GlcNAc_PI_deacetylase-related"/>
</dbReference>
<feature type="transmembrane region" description="Helical" evidence="3">
    <location>
        <begin position="21"/>
        <end position="39"/>
    </location>
</feature>
<dbReference type="PANTHER" id="PTHR12993:SF11">
    <property type="entry name" value="N-ACETYLGLUCOSAMINYL-PHOSPHATIDYLINOSITOL DE-N-ACETYLASE"/>
    <property type="match status" value="1"/>
</dbReference>
<evidence type="ECO:0000256" key="2">
    <source>
        <dbReference type="ARBA" id="ARBA00012176"/>
    </source>
</evidence>
<comment type="similarity">
    <text evidence="1">Belongs to the PIGL family.</text>
</comment>
<evidence type="ECO:0000256" key="1">
    <source>
        <dbReference type="ARBA" id="ARBA00006066"/>
    </source>
</evidence>
<dbReference type="SUPFAM" id="SSF102588">
    <property type="entry name" value="LmbE-like"/>
    <property type="match status" value="1"/>
</dbReference>
<reference evidence="4 5" key="1">
    <citation type="submission" date="2024-05" db="EMBL/GenBank/DDBJ databases">
        <title>Long read based assembly of the Candida bracarensis genome reveals expanded adhesin content.</title>
        <authorList>
            <person name="Marcet-Houben M."/>
            <person name="Ksiezopolska E."/>
            <person name="Gabaldon T."/>
        </authorList>
    </citation>
    <scope>NUCLEOTIDE SEQUENCE [LARGE SCALE GENOMIC DNA]</scope>
    <source>
        <strain evidence="4 5">CBM6</strain>
    </source>
</reference>
<proteinExistence type="inferred from homology"/>
<sequence length="301" mass="34854">MEKISTIKLKNNRKKFPFSKVLFKLTKLLLVLQVLYIYVTPKIQAGNRLNLDKVLNVEDGEAGTLNLVIAHPDDEVMFFAPTLIQLLDHVENFNVICFSNGDADGLGELRAQELKKSINYLAVNRENLQNIDVTILDHPDGPKEVWTGLVDDLKKHLKLDNGKNDFILTFDQNGISNHKNHIVCNDAVVEFKRTEAPKRVLYLELESLSMLNIVVKYIGIVPKLIQILYESIRSWNFKPISYLPSKCYSPRDEIITFVSTFDEYALAFAAMAYGHKSQMEWFRYLWWSFSRYVFINDLRPF</sequence>
<dbReference type="InterPro" id="IPR024078">
    <property type="entry name" value="LmbE-like_dom_sf"/>
</dbReference>
<dbReference type="Pfam" id="PF02585">
    <property type="entry name" value="PIG-L"/>
    <property type="match status" value="1"/>
</dbReference>